<evidence type="ECO:0000256" key="2">
    <source>
        <dbReference type="ARBA" id="ARBA00037583"/>
    </source>
</evidence>
<dbReference type="Gene3D" id="3.30.590.10">
    <property type="entry name" value="Glutamine synthetase/guanido kinase, catalytic domain"/>
    <property type="match status" value="1"/>
</dbReference>
<dbReference type="SUPFAM" id="SSF55931">
    <property type="entry name" value="Glutamine synthetase/guanido kinase"/>
    <property type="match status" value="1"/>
</dbReference>
<dbReference type="OrthoDB" id="77835at2759"/>
<keyword evidence="10" id="KW-1185">Reference proteome</keyword>
<dbReference type="GO" id="GO:0004356">
    <property type="term" value="F:glutamine synthetase activity"/>
    <property type="evidence" value="ECO:0007669"/>
    <property type="project" value="InterPro"/>
</dbReference>
<dbReference type="GO" id="GO:0016020">
    <property type="term" value="C:membrane"/>
    <property type="evidence" value="ECO:0007669"/>
    <property type="project" value="TreeGrafter"/>
</dbReference>
<dbReference type="PROSITE" id="PS51987">
    <property type="entry name" value="GS_CATALYTIC"/>
    <property type="match status" value="1"/>
</dbReference>
<dbReference type="EMBL" id="CAJHNH020000772">
    <property type="protein sequence ID" value="CAG5119749.1"/>
    <property type="molecule type" value="Genomic_DNA"/>
</dbReference>
<evidence type="ECO:0000256" key="6">
    <source>
        <dbReference type="PROSITE-ProRule" id="PRU01331"/>
    </source>
</evidence>
<dbReference type="InterPro" id="IPR014746">
    <property type="entry name" value="Gln_synth/guanido_kin_cat_dom"/>
</dbReference>
<evidence type="ECO:0000313" key="10">
    <source>
        <dbReference type="Proteomes" id="UP000678393"/>
    </source>
</evidence>
<comment type="similarity">
    <text evidence="1 6 7">Belongs to the glutamine synthetase family.</text>
</comment>
<dbReference type="AlphaFoldDB" id="A0A8S3YRR0"/>
<dbReference type="SMART" id="SM01230">
    <property type="entry name" value="Gln-synt_C"/>
    <property type="match status" value="1"/>
</dbReference>
<evidence type="ECO:0000313" key="9">
    <source>
        <dbReference type="EMBL" id="CAG5119749.1"/>
    </source>
</evidence>
<comment type="caution">
    <text evidence="9">The sequence shown here is derived from an EMBL/GenBank/DDBJ whole genome shotgun (WGS) entry which is preliminary data.</text>
</comment>
<organism evidence="9 10">
    <name type="scientific">Candidula unifasciata</name>
    <dbReference type="NCBI Taxonomy" id="100452"/>
    <lineage>
        <taxon>Eukaryota</taxon>
        <taxon>Metazoa</taxon>
        <taxon>Spiralia</taxon>
        <taxon>Lophotrochozoa</taxon>
        <taxon>Mollusca</taxon>
        <taxon>Gastropoda</taxon>
        <taxon>Heterobranchia</taxon>
        <taxon>Euthyneura</taxon>
        <taxon>Panpulmonata</taxon>
        <taxon>Eupulmonata</taxon>
        <taxon>Stylommatophora</taxon>
        <taxon>Helicina</taxon>
        <taxon>Helicoidea</taxon>
        <taxon>Geomitridae</taxon>
        <taxon>Candidula</taxon>
    </lineage>
</organism>
<reference evidence="9" key="1">
    <citation type="submission" date="2021-04" db="EMBL/GenBank/DDBJ databases">
        <authorList>
            <consortium name="Molecular Ecology Group"/>
        </authorList>
    </citation>
    <scope>NUCLEOTIDE SEQUENCE</scope>
</reference>
<dbReference type="Proteomes" id="UP000678393">
    <property type="component" value="Unassembled WGS sequence"/>
</dbReference>
<feature type="domain" description="GS catalytic" evidence="8">
    <location>
        <begin position="151"/>
        <end position="477"/>
    </location>
</feature>
<evidence type="ECO:0000256" key="5">
    <source>
        <dbReference type="ARBA" id="ARBA00042675"/>
    </source>
</evidence>
<comment type="subunit">
    <text evidence="3">Dodecamer. Interacts with BFSP2 and VIM.</text>
</comment>
<evidence type="ECO:0000256" key="1">
    <source>
        <dbReference type="ARBA" id="ARBA00009897"/>
    </source>
</evidence>
<name>A0A8S3YRR0_9EUPU</name>
<proteinExistence type="inferred from homology"/>
<dbReference type="Pfam" id="PF00120">
    <property type="entry name" value="Gln-synt_C"/>
    <property type="match status" value="1"/>
</dbReference>
<evidence type="ECO:0000256" key="3">
    <source>
        <dbReference type="ARBA" id="ARBA00038790"/>
    </source>
</evidence>
<comment type="function">
    <text evidence="2">May act as a component of the cytoskeleton or as a chaperone for the reorganization of intermediate filament proteins during terminal differentiation in the lens. Does not seem to have enzymatic activity.</text>
</comment>
<dbReference type="PANTHER" id="PTHR43407:SF1">
    <property type="entry name" value="LENGSIN"/>
    <property type="match status" value="1"/>
</dbReference>
<gene>
    <name evidence="9" type="ORF">CUNI_LOCUS5307</name>
</gene>
<dbReference type="InterPro" id="IPR008146">
    <property type="entry name" value="Gln_synth_cat_dom"/>
</dbReference>
<dbReference type="GO" id="GO:0005737">
    <property type="term" value="C:cytoplasm"/>
    <property type="evidence" value="ECO:0007669"/>
    <property type="project" value="TreeGrafter"/>
</dbReference>
<evidence type="ECO:0000259" key="8">
    <source>
        <dbReference type="PROSITE" id="PS51987"/>
    </source>
</evidence>
<dbReference type="PANTHER" id="PTHR43407">
    <property type="entry name" value="GLUTAMINE SYNTHETASE"/>
    <property type="match status" value="1"/>
</dbReference>
<sequence length="477" mass="54036">MFLSSNMTCHSCVKTWPRKTCDRKRWRKKQIVWYNVRDVKMTSSLDDYDFVQVLIHDIHGRPKGRLMAKRRMRGVFKNGLGLYGGVCFCGIRGEITIHEDFGAKGNYANRYLKPLFNTLRPCPTLGQGRFKVGEVMCRLETLDGTLDTSTPRTAAEIQIERLQNELGLTVKSAFEIEFNIRETGSKKYFGHINEWSATGVVEKCQDTLFDLIQVLGDRGVPVDSVQTEYGPGQFEFTLDVEEGITVADNTLNFKNIVKTFLKTKGFDASFMTRIDPSLGASNGLHWNHSLWTSSGRNAFLDVNKPNKLSELTCHWLAGLVEHSPAMTAFCNPTINCYRRIGQPWAPTYADWNCHGRLSSYRVKVEGDNVYIENRLSTGASNPYLVMVCSLAAGIDGVKRKLQLPKEGDKSVLLPTDLESALQTLEADTVLTEAMGTKLVEYFTYCKRTYEVKEFAAFGKLSEEVQIEKEHEFYFFSV</sequence>
<protein>
    <recommendedName>
        <fullName evidence="4">Lengsin</fullName>
    </recommendedName>
    <alternativeName>
        <fullName evidence="5">Glutamate-ammonia ligase domain-containing protein 1</fullName>
    </alternativeName>
</protein>
<accession>A0A8S3YRR0</accession>
<evidence type="ECO:0000256" key="7">
    <source>
        <dbReference type="RuleBase" id="RU000384"/>
    </source>
</evidence>
<evidence type="ECO:0000256" key="4">
    <source>
        <dbReference type="ARBA" id="ARBA00039404"/>
    </source>
</evidence>